<keyword evidence="1" id="KW-0732">Signal</keyword>
<feature type="chain" id="PRO_5047143772" description="Transporter" evidence="1">
    <location>
        <begin position="36"/>
        <end position="337"/>
    </location>
</feature>
<evidence type="ECO:0000313" key="3">
    <source>
        <dbReference type="Proteomes" id="UP001549251"/>
    </source>
</evidence>
<reference evidence="2 3" key="1">
    <citation type="submission" date="2024-06" db="EMBL/GenBank/DDBJ databases">
        <title>Sorghum-associated microbial communities from plants grown in Nebraska, USA.</title>
        <authorList>
            <person name="Schachtman D."/>
        </authorList>
    </citation>
    <scope>NUCLEOTIDE SEQUENCE [LARGE SCALE GENOMIC DNA]</scope>
    <source>
        <strain evidence="2 3">1757</strain>
    </source>
</reference>
<feature type="signal peptide" evidence="1">
    <location>
        <begin position="1"/>
        <end position="35"/>
    </location>
</feature>
<dbReference type="InterPro" id="IPR025737">
    <property type="entry name" value="FApF"/>
</dbReference>
<name>A0ABV2PRV8_9GAMM</name>
<accession>A0ABV2PRV8</accession>
<protein>
    <recommendedName>
        <fullName evidence="4">Transporter</fullName>
    </recommendedName>
</protein>
<comment type="caution">
    <text evidence="2">The sequence shown here is derived from an EMBL/GenBank/DDBJ whole genome shotgun (WGS) entry which is preliminary data.</text>
</comment>
<evidence type="ECO:0000256" key="1">
    <source>
        <dbReference type="SAM" id="SignalP"/>
    </source>
</evidence>
<gene>
    <name evidence="2" type="ORF">ABIE04_000091</name>
</gene>
<sequence>MTMQPAAYRTPHQRCLRWVAWSLSCAALLPLAALAQDVPSRAVTPLSAASTPRQSQDDAWWTGPMLANSAATLPRGHVLIEPYVYDVSSPHADGYGSLTYMLYGLTDRLTVGLVPVLGYNRMDGPGDSSGIGLGDVSVQAQYRLTDVPAGSSRPTVSLQLQETLPTGKYDRLGRRPGNGLGSGATTTTLQVNTQMYFWLSNGRILRMRFNVAQSFSARAQIEDASVYGTPDGFRGHARPGRSFFVNAAWEYSLSQRWVLALDVTYRRSHGARVRGDEAGGLPALHLDGRSSEAFGFAPAIEYSWSPRLGVLFGTRVITGGHNTSTTITPAVAFNYVH</sequence>
<dbReference type="Proteomes" id="UP001549251">
    <property type="component" value="Unassembled WGS sequence"/>
</dbReference>
<dbReference type="Pfam" id="PF13557">
    <property type="entry name" value="Phenol_MetA_deg"/>
    <property type="match status" value="1"/>
</dbReference>
<proteinExistence type="predicted"/>
<evidence type="ECO:0008006" key="4">
    <source>
        <dbReference type="Google" id="ProtNLM"/>
    </source>
</evidence>
<organism evidence="2 3">
    <name type="scientific">Rhodanobacter soli</name>
    <dbReference type="NCBI Taxonomy" id="590609"/>
    <lineage>
        <taxon>Bacteria</taxon>
        <taxon>Pseudomonadati</taxon>
        <taxon>Pseudomonadota</taxon>
        <taxon>Gammaproteobacteria</taxon>
        <taxon>Lysobacterales</taxon>
        <taxon>Rhodanobacteraceae</taxon>
        <taxon>Rhodanobacter</taxon>
    </lineage>
</organism>
<evidence type="ECO:0000313" key="2">
    <source>
        <dbReference type="EMBL" id="MET4567764.1"/>
    </source>
</evidence>
<keyword evidence="3" id="KW-1185">Reference proteome</keyword>
<dbReference type="EMBL" id="JBEPSD010000001">
    <property type="protein sequence ID" value="MET4567764.1"/>
    <property type="molecule type" value="Genomic_DNA"/>
</dbReference>
<dbReference type="RefSeq" id="WP_354546638.1">
    <property type="nucleotide sequence ID" value="NZ_JBEPSD010000001.1"/>
</dbReference>